<dbReference type="Pfam" id="PF09069">
    <property type="entry name" value="EF-hand_3"/>
    <property type="match status" value="1"/>
</dbReference>
<dbReference type="PANTHER" id="PTHR12268">
    <property type="entry name" value="E3 UBIQUITIN-PROTEIN LIGASE KCMF1"/>
    <property type="match status" value="1"/>
</dbReference>
<reference evidence="9" key="1">
    <citation type="submission" date="2025-08" db="UniProtKB">
        <authorList>
            <consortium name="RefSeq"/>
        </authorList>
    </citation>
    <scope>IDENTIFICATION</scope>
</reference>
<evidence type="ECO:0000256" key="3">
    <source>
        <dbReference type="ARBA" id="ARBA00022833"/>
    </source>
</evidence>
<dbReference type="InterPro" id="IPR043145">
    <property type="entry name" value="Znf_ZZ_sf"/>
</dbReference>
<evidence type="ECO:0000256" key="5">
    <source>
        <dbReference type="SAM" id="MobiDB-lite"/>
    </source>
</evidence>
<keyword evidence="6" id="KW-0472">Membrane</keyword>
<keyword evidence="1" id="KW-0479">Metal-binding</keyword>
<organism evidence="8 9">
    <name type="scientific">Erinaceus europaeus</name>
    <name type="common">Western European hedgehog</name>
    <dbReference type="NCBI Taxonomy" id="9365"/>
    <lineage>
        <taxon>Eukaryota</taxon>
        <taxon>Metazoa</taxon>
        <taxon>Chordata</taxon>
        <taxon>Craniata</taxon>
        <taxon>Vertebrata</taxon>
        <taxon>Euteleostomi</taxon>
        <taxon>Mammalia</taxon>
        <taxon>Eutheria</taxon>
        <taxon>Laurasiatheria</taxon>
        <taxon>Eulipotyphla</taxon>
        <taxon>Erinaceidae</taxon>
        <taxon>Erinaceinae</taxon>
        <taxon>Erinaceus</taxon>
    </lineage>
</organism>
<feature type="region of interest" description="Disordered" evidence="5">
    <location>
        <begin position="567"/>
        <end position="586"/>
    </location>
</feature>
<dbReference type="SMART" id="SM00291">
    <property type="entry name" value="ZnF_ZZ"/>
    <property type="match status" value="1"/>
</dbReference>
<evidence type="ECO:0000256" key="2">
    <source>
        <dbReference type="ARBA" id="ARBA00022771"/>
    </source>
</evidence>
<dbReference type="CDD" id="cd16243">
    <property type="entry name" value="EFh_DYTN"/>
    <property type="match status" value="1"/>
</dbReference>
<sequence>MSSAIALMFENSCDPPCRADSAAVLTWLIIFSGTLSSLAFLDKTLRCSSYLSALRAPLVLSIFLLFLFVPHDTEYCKDLFLVIFTTDTPLLNDNHTHVASFSSLFTECLAELLQGNEECYADSLAIQGFPEMDPDKQDALNNIENTSYRTAFKLRSVQTLCQLDLIDSSLIQQVLLHQSLWELRDDSLSVQQLFQALQKLFQRVSMKKSGQVDPKSSELTLSLLTAMYDSTGTGFLKLVSAVAALIALSGDSPLTKYRALFQLYTENNRGGYDSGTRMTRRTLRNLLTDLQQLPAVVGESHALDFVESATRSCFQGVLSPAIKEEKFLSWLQSEPPLLLWLPTCYRLSVTAMATHPARCRICRNFPITGLRYRCLKCLNFDICQACFLSGLHSKSHQLSHPVIEHCDQQVSTRENTKLLLRALRNNLLQGRYQREEAARRQRLGQVTLKDTATQAQAGLLKKQLNRYKDKLQAVYASQEKKSYKFETKIHELTTNQDNLWSKLQQMSQDLQVLLQTLTSSSSSCQNMVPKSNHGNGERFQRGGTSPQVKKAIADCPEWAPHRNATTVCRSQAPAPPAPPHSESTENVLQIRSMQNSRVQSQPQETWNKISCPLPNASSQEALLQNKAPRAPVKMNNLEPTGRKEAKYNQGEGELGEEDQQALLSNLMDAFTLEIPAASQSSAHKDLYCGAERVGRAFTALVDHITMPNLK</sequence>
<dbReference type="Gene3D" id="3.30.60.90">
    <property type="match status" value="1"/>
</dbReference>
<evidence type="ECO:0000313" key="8">
    <source>
        <dbReference type="Proteomes" id="UP001652624"/>
    </source>
</evidence>
<dbReference type="RefSeq" id="XP_060049386.1">
    <property type="nucleotide sequence ID" value="XM_060193403.1"/>
</dbReference>
<name>A0ABM3XKP6_ERIEU</name>
<dbReference type="InterPro" id="IPR011992">
    <property type="entry name" value="EF-hand-dom_pair"/>
</dbReference>
<feature type="region of interest" description="Disordered" evidence="5">
    <location>
        <begin position="522"/>
        <end position="545"/>
    </location>
</feature>
<evidence type="ECO:0000313" key="9">
    <source>
        <dbReference type="RefSeq" id="XP_060049386.1"/>
    </source>
</evidence>
<dbReference type="SUPFAM" id="SSF47473">
    <property type="entry name" value="EF-hand"/>
    <property type="match status" value="2"/>
</dbReference>
<dbReference type="Gene3D" id="1.10.238.10">
    <property type="entry name" value="EF-hand"/>
    <property type="match status" value="2"/>
</dbReference>
<evidence type="ECO:0000259" key="7">
    <source>
        <dbReference type="PROSITE" id="PS50135"/>
    </source>
</evidence>
<dbReference type="InterPro" id="IPR015154">
    <property type="entry name" value="EF-hand_dom_typ2"/>
</dbReference>
<keyword evidence="3" id="KW-0862">Zinc</keyword>
<dbReference type="SUPFAM" id="SSF57850">
    <property type="entry name" value="RING/U-box"/>
    <property type="match status" value="1"/>
</dbReference>
<dbReference type="Pfam" id="PF00569">
    <property type="entry name" value="ZZ"/>
    <property type="match status" value="1"/>
</dbReference>
<dbReference type="PANTHER" id="PTHR12268:SF18">
    <property type="entry name" value="DYSTROTELIN"/>
    <property type="match status" value="1"/>
</dbReference>
<dbReference type="GeneID" id="103110996"/>
<dbReference type="CDD" id="cd02334">
    <property type="entry name" value="ZZ_dystrophin"/>
    <property type="match status" value="1"/>
</dbReference>
<dbReference type="InterPro" id="IPR015153">
    <property type="entry name" value="EF-hand_dom_typ1"/>
</dbReference>
<proteinExistence type="predicted"/>
<accession>A0ABM3XKP6</accession>
<keyword evidence="6" id="KW-1133">Transmembrane helix</keyword>
<feature type="transmembrane region" description="Helical" evidence="6">
    <location>
        <begin position="53"/>
        <end position="71"/>
    </location>
</feature>
<keyword evidence="2 4" id="KW-0863">Zinc-finger</keyword>
<keyword evidence="6" id="KW-0812">Transmembrane</keyword>
<dbReference type="Pfam" id="PF09068">
    <property type="entry name" value="EF-hand_2"/>
    <property type="match status" value="1"/>
</dbReference>
<dbReference type="PROSITE" id="PS01357">
    <property type="entry name" value="ZF_ZZ_1"/>
    <property type="match status" value="1"/>
</dbReference>
<gene>
    <name evidence="9" type="primary">DYTN</name>
</gene>
<protein>
    <submittedName>
        <fullName evidence="9">Dystrotelin</fullName>
    </submittedName>
</protein>
<dbReference type="Proteomes" id="UP001652624">
    <property type="component" value="Chromosome 7"/>
</dbReference>
<evidence type="ECO:0000256" key="1">
    <source>
        <dbReference type="ARBA" id="ARBA00022723"/>
    </source>
</evidence>
<dbReference type="InterPro" id="IPR000433">
    <property type="entry name" value="Znf_ZZ"/>
</dbReference>
<feature type="domain" description="ZZ-type" evidence="7">
    <location>
        <begin position="354"/>
        <end position="410"/>
    </location>
</feature>
<feature type="transmembrane region" description="Helical" evidence="6">
    <location>
        <begin position="22"/>
        <end position="41"/>
    </location>
</feature>
<evidence type="ECO:0000256" key="6">
    <source>
        <dbReference type="SAM" id="Phobius"/>
    </source>
</evidence>
<dbReference type="PROSITE" id="PS50135">
    <property type="entry name" value="ZF_ZZ_2"/>
    <property type="match status" value="1"/>
</dbReference>
<dbReference type="InterPro" id="IPR050774">
    <property type="entry name" value="KCMF1/Dystrophin"/>
</dbReference>
<keyword evidence="8" id="KW-1185">Reference proteome</keyword>
<evidence type="ECO:0000256" key="4">
    <source>
        <dbReference type="PROSITE-ProRule" id="PRU00228"/>
    </source>
</evidence>